<organism evidence="2 3">
    <name type="scientific">Mariniblastus fucicola</name>
    <dbReference type="NCBI Taxonomy" id="980251"/>
    <lineage>
        <taxon>Bacteria</taxon>
        <taxon>Pseudomonadati</taxon>
        <taxon>Planctomycetota</taxon>
        <taxon>Planctomycetia</taxon>
        <taxon>Pirellulales</taxon>
        <taxon>Pirellulaceae</taxon>
        <taxon>Mariniblastus</taxon>
    </lineage>
</organism>
<dbReference type="KEGG" id="mff:MFFC18_46420"/>
<feature type="chain" id="PRO_5022725141" description="Tetratricopeptide repeat protein" evidence="1">
    <location>
        <begin position="23"/>
        <end position="344"/>
    </location>
</feature>
<dbReference type="SMART" id="SM00028">
    <property type="entry name" value="TPR"/>
    <property type="match status" value="2"/>
</dbReference>
<dbReference type="Gene3D" id="1.25.40.10">
    <property type="entry name" value="Tetratricopeptide repeat domain"/>
    <property type="match status" value="2"/>
</dbReference>
<name>A0A5B9PHF3_9BACT</name>
<dbReference type="STRING" id="980251.GCA_001642875_00927"/>
<evidence type="ECO:0000313" key="2">
    <source>
        <dbReference type="EMBL" id="QEG24720.1"/>
    </source>
</evidence>
<proteinExistence type="predicted"/>
<dbReference type="InterPro" id="IPR019734">
    <property type="entry name" value="TPR_rpt"/>
</dbReference>
<sequence length="344" mass="38284" precursor="true">MNSKSLFLCGLLVALAATSANAQNDALYRIKKSGKVSKQVGKIKDITPLSVTLDGDKIPVWEIEKLAAANEPLEVEKARDRIDDGRFDEALEQLDQVKLGGNPITDAEVAWYRAVAKSEMAFSGGAFSAIDAGSEVQKFIKGNPKSHHLIPATDLMGRLAMADGKLDFAAKQFDILTDSKWPEYVVRGYFFGGEAYMRAEKFPLAMAAYDKILALPGNDNITQRYQRLAQCQKARVAAVTGDPEASIDQLKSIIRQENPDDKELFAYAYNALGACHLKRNDLAEAEEKYLFTHLLFDTESAPHAEAVFRLANIWTAQKKTDRASEAREILKSRYRNTWWSAQLN</sequence>
<feature type="signal peptide" evidence="1">
    <location>
        <begin position="1"/>
        <end position="22"/>
    </location>
</feature>
<dbReference type="AlphaFoldDB" id="A0A5B9PHF3"/>
<dbReference type="EMBL" id="CP042912">
    <property type="protein sequence ID" value="QEG24720.1"/>
    <property type="molecule type" value="Genomic_DNA"/>
</dbReference>
<evidence type="ECO:0000256" key="1">
    <source>
        <dbReference type="SAM" id="SignalP"/>
    </source>
</evidence>
<dbReference type="SUPFAM" id="SSF48452">
    <property type="entry name" value="TPR-like"/>
    <property type="match status" value="1"/>
</dbReference>
<dbReference type="InterPro" id="IPR011990">
    <property type="entry name" value="TPR-like_helical_dom_sf"/>
</dbReference>
<protein>
    <recommendedName>
        <fullName evidence="4">Tetratricopeptide repeat protein</fullName>
    </recommendedName>
</protein>
<gene>
    <name evidence="2" type="ORF">MFFC18_46420</name>
</gene>
<keyword evidence="1" id="KW-0732">Signal</keyword>
<reference evidence="2 3" key="1">
    <citation type="submission" date="2019-08" db="EMBL/GenBank/DDBJ databases">
        <title>Deep-cultivation of Planctomycetes and their phenomic and genomic characterization uncovers novel biology.</title>
        <authorList>
            <person name="Wiegand S."/>
            <person name="Jogler M."/>
            <person name="Boedeker C."/>
            <person name="Pinto D."/>
            <person name="Vollmers J."/>
            <person name="Rivas-Marin E."/>
            <person name="Kohn T."/>
            <person name="Peeters S.H."/>
            <person name="Heuer A."/>
            <person name="Rast P."/>
            <person name="Oberbeckmann S."/>
            <person name="Bunk B."/>
            <person name="Jeske O."/>
            <person name="Meyerdierks A."/>
            <person name="Storesund J.E."/>
            <person name="Kallscheuer N."/>
            <person name="Luecker S."/>
            <person name="Lage O.M."/>
            <person name="Pohl T."/>
            <person name="Merkel B.J."/>
            <person name="Hornburger P."/>
            <person name="Mueller R.-W."/>
            <person name="Bruemmer F."/>
            <person name="Labrenz M."/>
            <person name="Spormann A.M."/>
            <person name="Op den Camp H."/>
            <person name="Overmann J."/>
            <person name="Amann R."/>
            <person name="Jetten M.S.M."/>
            <person name="Mascher T."/>
            <person name="Medema M.H."/>
            <person name="Devos D.P."/>
            <person name="Kaster A.-K."/>
            <person name="Ovreas L."/>
            <person name="Rohde M."/>
            <person name="Galperin M.Y."/>
            <person name="Jogler C."/>
        </authorList>
    </citation>
    <scope>NUCLEOTIDE SEQUENCE [LARGE SCALE GENOMIC DNA]</scope>
    <source>
        <strain evidence="2 3">FC18</strain>
    </source>
</reference>
<accession>A0A5B9PHF3</accession>
<evidence type="ECO:0000313" key="3">
    <source>
        <dbReference type="Proteomes" id="UP000322214"/>
    </source>
</evidence>
<keyword evidence="3" id="KW-1185">Reference proteome</keyword>
<dbReference type="Proteomes" id="UP000322214">
    <property type="component" value="Chromosome"/>
</dbReference>
<dbReference type="Pfam" id="PF13432">
    <property type="entry name" value="TPR_16"/>
    <property type="match status" value="2"/>
</dbReference>
<evidence type="ECO:0008006" key="4">
    <source>
        <dbReference type="Google" id="ProtNLM"/>
    </source>
</evidence>